<dbReference type="GeneTree" id="ENSGT00940000163421"/>
<reference evidence="14" key="1">
    <citation type="submission" date="2025-08" db="UniProtKB">
        <authorList>
            <consortium name="Ensembl"/>
        </authorList>
    </citation>
    <scope>IDENTIFICATION</scope>
</reference>
<evidence type="ECO:0000313" key="15">
    <source>
        <dbReference type="Proteomes" id="UP000261640"/>
    </source>
</evidence>
<dbReference type="Ensembl" id="ENSMAMT00000027216.2">
    <property type="protein sequence ID" value="ENSMAMP00000026537.1"/>
    <property type="gene ID" value="ENSMAMG00000017839.2"/>
</dbReference>
<evidence type="ECO:0000256" key="9">
    <source>
        <dbReference type="ARBA" id="ARBA00023034"/>
    </source>
</evidence>
<name>A0A3Q3MN97_9TELE</name>
<dbReference type="GeneID" id="113138030"/>
<dbReference type="Pfam" id="PF01762">
    <property type="entry name" value="Galactosyl_T"/>
    <property type="match status" value="1"/>
</dbReference>
<evidence type="ECO:0000256" key="1">
    <source>
        <dbReference type="ARBA" id="ARBA00004323"/>
    </source>
</evidence>
<keyword evidence="9 13" id="KW-0333">Golgi apparatus</keyword>
<keyword evidence="4 13" id="KW-0328">Glycosyltransferase</keyword>
<keyword evidence="15" id="KW-1185">Reference proteome</keyword>
<comment type="similarity">
    <text evidence="3 13">Belongs to the glycosyltransferase 31 family.</text>
</comment>
<keyword evidence="6 13" id="KW-0812">Transmembrane</keyword>
<keyword evidence="11 13" id="KW-0472">Membrane</keyword>
<reference evidence="14" key="2">
    <citation type="submission" date="2025-09" db="UniProtKB">
        <authorList>
            <consortium name="Ensembl"/>
        </authorList>
    </citation>
    <scope>IDENTIFICATION</scope>
</reference>
<dbReference type="GO" id="GO:0000139">
    <property type="term" value="C:Golgi membrane"/>
    <property type="evidence" value="ECO:0007669"/>
    <property type="project" value="UniProtKB-SubCell"/>
</dbReference>
<dbReference type="Proteomes" id="UP000261640">
    <property type="component" value="Unplaced"/>
</dbReference>
<dbReference type="Gene3D" id="3.90.550.50">
    <property type="match status" value="1"/>
</dbReference>
<evidence type="ECO:0000256" key="4">
    <source>
        <dbReference type="ARBA" id="ARBA00022676"/>
    </source>
</evidence>
<keyword evidence="8 13" id="KW-1133">Transmembrane helix</keyword>
<dbReference type="GO" id="GO:0008499">
    <property type="term" value="F:N-acetyl-beta-D-glucosaminide beta-(1,3)-galactosyltransferase activity"/>
    <property type="evidence" value="ECO:0007669"/>
    <property type="project" value="TreeGrafter"/>
</dbReference>
<dbReference type="FunCoup" id="A0A3Q3MN97">
    <property type="interactions" value="10"/>
</dbReference>
<evidence type="ECO:0000256" key="7">
    <source>
        <dbReference type="ARBA" id="ARBA00022968"/>
    </source>
</evidence>
<dbReference type="GO" id="GO:0006493">
    <property type="term" value="P:protein O-linked glycosylation"/>
    <property type="evidence" value="ECO:0007669"/>
    <property type="project" value="TreeGrafter"/>
</dbReference>
<dbReference type="AlphaFoldDB" id="A0A3Q3MN97"/>
<keyword evidence="10" id="KW-0443">Lipid metabolism</keyword>
<evidence type="ECO:0000256" key="5">
    <source>
        <dbReference type="ARBA" id="ARBA00022679"/>
    </source>
</evidence>
<dbReference type="InterPro" id="IPR002659">
    <property type="entry name" value="Glyco_trans_31"/>
</dbReference>
<comment type="subcellular location">
    <subcellularLocation>
        <location evidence="1 13">Golgi apparatus membrane</location>
        <topology evidence="1 13">Single-pass type II membrane protein</topology>
    </subcellularLocation>
</comment>
<dbReference type="InParanoid" id="A0A3Q3MN97"/>
<comment type="pathway">
    <text evidence="2">Protein modification; protein glycosylation.</text>
</comment>
<dbReference type="PANTHER" id="PTHR11214:SF115">
    <property type="entry name" value="HEXOSYLTRANSFERASE"/>
    <property type="match status" value="1"/>
</dbReference>
<dbReference type="PANTHER" id="PTHR11214">
    <property type="entry name" value="BETA-1,3-N-ACETYLGLUCOSAMINYLTRANSFERASE"/>
    <property type="match status" value="1"/>
</dbReference>
<evidence type="ECO:0000256" key="10">
    <source>
        <dbReference type="ARBA" id="ARBA00023098"/>
    </source>
</evidence>
<sequence>MKTYVYRQTSANMPENGFAKEGQSQGIMDNGKLPENKKWCRWSRRHYLFIFLVLATLLFFYNVNIKDMARDWSPKWQKKYNTIKLWIPFKSLGQNIVSPSTTLGPTPEPTVAVNTIMFMNKTNSPALPQTENVTSTTNVTGTTVTYWTANVKVVTEQTSQLTTVPTTPVPYVSPGPYLVEYPYEYHFIINEPQKCEQEKPFVVLMVPVAPHNRHNRDIIRRTWGGEGPVLGKVVKLFFLMGLHEAKGAEQQQNQLLQESKEHQDLIQSNFLDCYKNLTIKTMVMLEWLDSYCSSADYAMKIDSDIFLNVPNLIHLLSNAPKSNYMTGLVAKGAAVLRNANSKWYLPLEVYPHSTYPHYALGLGYVFSLDLPKKLMEASKHIKPLYIEDVFLGLCMQYLGISPTDPPDWSYFQVFPVMYSRCAYSKLIATTMQENVDPIWVWTDFKKPGKYC</sequence>
<dbReference type="OrthoDB" id="5512589at2759"/>
<evidence type="ECO:0000256" key="2">
    <source>
        <dbReference type="ARBA" id="ARBA00004922"/>
    </source>
</evidence>
<dbReference type="FunFam" id="3.90.550.50:FF:000001">
    <property type="entry name" value="Hexosyltransferase"/>
    <property type="match status" value="1"/>
</dbReference>
<evidence type="ECO:0000256" key="3">
    <source>
        <dbReference type="ARBA" id="ARBA00008661"/>
    </source>
</evidence>
<accession>A0A3Q3MN97</accession>
<evidence type="ECO:0000256" key="6">
    <source>
        <dbReference type="ARBA" id="ARBA00022692"/>
    </source>
</evidence>
<organism evidence="14 15">
    <name type="scientific">Mastacembelus armatus</name>
    <name type="common">zig-zag eel</name>
    <dbReference type="NCBI Taxonomy" id="205130"/>
    <lineage>
        <taxon>Eukaryota</taxon>
        <taxon>Metazoa</taxon>
        <taxon>Chordata</taxon>
        <taxon>Craniata</taxon>
        <taxon>Vertebrata</taxon>
        <taxon>Euteleostomi</taxon>
        <taxon>Actinopterygii</taxon>
        <taxon>Neopterygii</taxon>
        <taxon>Teleostei</taxon>
        <taxon>Neoteleostei</taxon>
        <taxon>Acanthomorphata</taxon>
        <taxon>Anabantaria</taxon>
        <taxon>Synbranchiformes</taxon>
        <taxon>Mastacembelidae</taxon>
        <taxon>Mastacembelus</taxon>
    </lineage>
</organism>
<feature type="transmembrane region" description="Helical" evidence="13">
    <location>
        <begin position="46"/>
        <end position="63"/>
    </location>
</feature>
<dbReference type="STRING" id="205130.ENSMAMP00000026537"/>
<evidence type="ECO:0000256" key="11">
    <source>
        <dbReference type="ARBA" id="ARBA00023136"/>
    </source>
</evidence>
<dbReference type="RefSeq" id="XP_026175930.1">
    <property type="nucleotide sequence ID" value="XM_026320145.1"/>
</dbReference>
<evidence type="ECO:0000313" key="14">
    <source>
        <dbReference type="Ensembl" id="ENSMAMP00000026537.1"/>
    </source>
</evidence>
<evidence type="ECO:0000256" key="12">
    <source>
        <dbReference type="ARBA" id="ARBA00023180"/>
    </source>
</evidence>
<proteinExistence type="inferred from homology"/>
<evidence type="ECO:0000256" key="13">
    <source>
        <dbReference type="RuleBase" id="RU363063"/>
    </source>
</evidence>
<keyword evidence="7 13" id="KW-0735">Signal-anchor</keyword>
<dbReference type="GO" id="GO:0006629">
    <property type="term" value="P:lipid metabolic process"/>
    <property type="evidence" value="ECO:0007669"/>
    <property type="project" value="UniProtKB-KW"/>
</dbReference>
<dbReference type="EC" id="2.4.1.-" evidence="13"/>
<keyword evidence="5" id="KW-0808">Transferase</keyword>
<evidence type="ECO:0000256" key="8">
    <source>
        <dbReference type="ARBA" id="ARBA00022989"/>
    </source>
</evidence>
<protein>
    <recommendedName>
        <fullName evidence="13">Hexosyltransferase</fullName>
        <ecNumber evidence="13">2.4.1.-</ecNumber>
    </recommendedName>
</protein>
<keyword evidence="12" id="KW-0325">Glycoprotein</keyword>